<sequence length="389" mass="43468">MILNNTQLIFHNFAVMKKIYLDNASTTAIRPEVIQEMTKVMVEDFGNPSSTHSFGRNAKSVLELSRKSIAKQLNAAAQEIIFTSCGTEANNWILRSAVADLKVKRIITSKIEHHAVLYTVQELQKEFDIQVDYVTVKPNGEIDITDLVELLAQNHKTLVSLMHVNNEIGTVLDLNRVAPICKQYNALLHSDTVQSIGKKEIDLQELPIDFLVASAHKFHGPKGVGFAFVRKNSGLQPLFYGGEQEKGLRAGTEAVHQIAGMAKALELSYANLDAERTQIFELKKYLMERLEIDFPGFMVNGSQDGFYNMLNVLLPFPKDKTAMILFHLDMKGVAVSRGSACQSGSIRASHVLAEMLSDEDLRKPSLRISFSHYNSKEDIDLFIDALKSI</sequence>
<accession>A0A1H9JZX5</accession>
<comment type="catalytic activity">
    <reaction evidence="9">
        <text>(sulfur carrier)-H + L-cysteine = (sulfur carrier)-SH + L-alanine</text>
        <dbReference type="Rhea" id="RHEA:43892"/>
        <dbReference type="Rhea" id="RHEA-COMP:14737"/>
        <dbReference type="Rhea" id="RHEA-COMP:14739"/>
        <dbReference type="ChEBI" id="CHEBI:29917"/>
        <dbReference type="ChEBI" id="CHEBI:35235"/>
        <dbReference type="ChEBI" id="CHEBI:57972"/>
        <dbReference type="ChEBI" id="CHEBI:64428"/>
        <dbReference type="EC" id="2.8.1.7"/>
    </reaction>
</comment>
<dbReference type="Gene3D" id="1.10.260.50">
    <property type="match status" value="1"/>
</dbReference>
<keyword evidence="7" id="KW-0408">Iron</keyword>
<dbReference type="Pfam" id="PF00266">
    <property type="entry name" value="Aminotran_5"/>
    <property type="match status" value="1"/>
</dbReference>
<keyword evidence="8" id="KW-0411">Iron-sulfur</keyword>
<comment type="cofactor">
    <cofactor evidence="1 10">
        <name>pyridoxal 5'-phosphate</name>
        <dbReference type="ChEBI" id="CHEBI:597326"/>
    </cofactor>
</comment>
<dbReference type="SUPFAM" id="SSF53383">
    <property type="entry name" value="PLP-dependent transferases"/>
    <property type="match status" value="1"/>
</dbReference>
<dbReference type="EC" id="2.8.1.7" evidence="3"/>
<comment type="similarity">
    <text evidence="2">Belongs to the class-V pyridoxal-phosphate-dependent aminotransferase family. NifS/IscS subfamily.</text>
</comment>
<dbReference type="PANTHER" id="PTHR11601">
    <property type="entry name" value="CYSTEINE DESULFURYLASE FAMILY MEMBER"/>
    <property type="match status" value="1"/>
</dbReference>
<dbReference type="InterPro" id="IPR016454">
    <property type="entry name" value="Cysteine_dSase"/>
</dbReference>
<dbReference type="Gene3D" id="3.40.640.10">
    <property type="entry name" value="Type I PLP-dependent aspartate aminotransferase-like (Major domain)"/>
    <property type="match status" value="1"/>
</dbReference>
<feature type="domain" description="Aminotransferase class V" evidence="11">
    <location>
        <begin position="19"/>
        <end position="382"/>
    </location>
</feature>
<dbReference type="Proteomes" id="UP000183658">
    <property type="component" value="Unassembled WGS sequence"/>
</dbReference>
<evidence type="ECO:0000256" key="3">
    <source>
        <dbReference type="ARBA" id="ARBA00012239"/>
    </source>
</evidence>
<dbReference type="InterPro" id="IPR015422">
    <property type="entry name" value="PyrdxlP-dep_Trfase_small"/>
</dbReference>
<proteinExistence type="inferred from homology"/>
<evidence type="ECO:0000256" key="6">
    <source>
        <dbReference type="ARBA" id="ARBA00022898"/>
    </source>
</evidence>
<dbReference type="GO" id="GO:0031071">
    <property type="term" value="F:cysteine desulfurase activity"/>
    <property type="evidence" value="ECO:0007669"/>
    <property type="project" value="UniProtKB-EC"/>
</dbReference>
<keyword evidence="4" id="KW-0808">Transferase</keyword>
<keyword evidence="6" id="KW-0663">Pyridoxal phosphate</keyword>
<dbReference type="PROSITE" id="PS00595">
    <property type="entry name" value="AA_TRANSFER_CLASS_5"/>
    <property type="match status" value="1"/>
</dbReference>
<keyword evidence="13" id="KW-1185">Reference proteome</keyword>
<dbReference type="EMBL" id="FOFZ01000005">
    <property type="protein sequence ID" value="SEQ92327.1"/>
    <property type="molecule type" value="Genomic_DNA"/>
</dbReference>
<evidence type="ECO:0000256" key="9">
    <source>
        <dbReference type="ARBA" id="ARBA00050776"/>
    </source>
</evidence>
<dbReference type="InterPro" id="IPR000192">
    <property type="entry name" value="Aminotrans_V_dom"/>
</dbReference>
<evidence type="ECO:0000256" key="8">
    <source>
        <dbReference type="ARBA" id="ARBA00023014"/>
    </source>
</evidence>
<evidence type="ECO:0000256" key="10">
    <source>
        <dbReference type="RuleBase" id="RU004504"/>
    </source>
</evidence>
<dbReference type="PANTHER" id="PTHR11601:SF34">
    <property type="entry name" value="CYSTEINE DESULFURASE"/>
    <property type="match status" value="1"/>
</dbReference>
<organism evidence="12 13">
    <name type="scientific">Flavobacterium frigoris</name>
    <dbReference type="NCBI Taxonomy" id="229204"/>
    <lineage>
        <taxon>Bacteria</taxon>
        <taxon>Pseudomonadati</taxon>
        <taxon>Bacteroidota</taxon>
        <taxon>Flavobacteriia</taxon>
        <taxon>Flavobacteriales</taxon>
        <taxon>Flavobacteriaceae</taxon>
        <taxon>Flavobacterium</taxon>
    </lineage>
</organism>
<protein>
    <recommendedName>
        <fullName evidence="3">cysteine desulfurase</fullName>
        <ecNumber evidence="3">2.8.1.7</ecNumber>
    </recommendedName>
</protein>
<keyword evidence="5" id="KW-0479">Metal-binding</keyword>
<dbReference type="GO" id="GO:0046872">
    <property type="term" value="F:metal ion binding"/>
    <property type="evidence" value="ECO:0007669"/>
    <property type="project" value="UniProtKB-KW"/>
</dbReference>
<evidence type="ECO:0000259" key="11">
    <source>
        <dbReference type="Pfam" id="PF00266"/>
    </source>
</evidence>
<evidence type="ECO:0000256" key="5">
    <source>
        <dbReference type="ARBA" id="ARBA00022723"/>
    </source>
</evidence>
<reference evidence="13" key="1">
    <citation type="submission" date="2016-10" db="EMBL/GenBank/DDBJ databases">
        <authorList>
            <person name="Varghese N."/>
            <person name="Submissions S."/>
        </authorList>
    </citation>
    <scope>NUCLEOTIDE SEQUENCE [LARGE SCALE GENOMIC DNA]</scope>
    <source>
        <strain evidence="13">DSM 15719</strain>
    </source>
</reference>
<dbReference type="PIRSF" id="PIRSF005572">
    <property type="entry name" value="NifS"/>
    <property type="match status" value="1"/>
</dbReference>
<dbReference type="Gene3D" id="3.90.1150.10">
    <property type="entry name" value="Aspartate Aminotransferase, domain 1"/>
    <property type="match status" value="1"/>
</dbReference>
<dbReference type="AlphaFoldDB" id="A0A1H9JZX5"/>
<name>A0A1H9JZX5_FLAFI</name>
<dbReference type="InterPro" id="IPR015424">
    <property type="entry name" value="PyrdxlP-dep_Trfase"/>
</dbReference>
<evidence type="ECO:0000256" key="4">
    <source>
        <dbReference type="ARBA" id="ARBA00022679"/>
    </source>
</evidence>
<gene>
    <name evidence="12" type="ORF">SAMN05444355_105116</name>
</gene>
<evidence type="ECO:0000256" key="2">
    <source>
        <dbReference type="ARBA" id="ARBA00006490"/>
    </source>
</evidence>
<dbReference type="InterPro" id="IPR020578">
    <property type="entry name" value="Aminotrans_V_PyrdxlP_BS"/>
</dbReference>
<dbReference type="InterPro" id="IPR015421">
    <property type="entry name" value="PyrdxlP-dep_Trfase_major"/>
</dbReference>
<evidence type="ECO:0000313" key="12">
    <source>
        <dbReference type="EMBL" id="SEQ92327.1"/>
    </source>
</evidence>
<dbReference type="GO" id="GO:0051536">
    <property type="term" value="F:iron-sulfur cluster binding"/>
    <property type="evidence" value="ECO:0007669"/>
    <property type="project" value="UniProtKB-KW"/>
</dbReference>
<evidence type="ECO:0000256" key="1">
    <source>
        <dbReference type="ARBA" id="ARBA00001933"/>
    </source>
</evidence>
<evidence type="ECO:0000256" key="7">
    <source>
        <dbReference type="ARBA" id="ARBA00023004"/>
    </source>
</evidence>
<evidence type="ECO:0000313" key="13">
    <source>
        <dbReference type="Proteomes" id="UP000183658"/>
    </source>
</evidence>